<dbReference type="SUPFAM" id="SSF48452">
    <property type="entry name" value="TPR-like"/>
    <property type="match status" value="1"/>
</dbReference>
<dbReference type="PANTHER" id="PTHR43630:SF2">
    <property type="entry name" value="GLYCOSYLTRANSFERASE"/>
    <property type="match status" value="1"/>
</dbReference>
<name>A0ABS3WL60_9BACL</name>
<dbReference type="Proteomes" id="UP000670947">
    <property type="component" value="Unassembled WGS sequence"/>
</dbReference>
<accession>A0ABS3WL60</accession>
<dbReference type="SUPFAM" id="SSF53448">
    <property type="entry name" value="Nucleotide-diphospho-sugar transferases"/>
    <property type="match status" value="1"/>
</dbReference>
<dbReference type="CDD" id="cd02511">
    <property type="entry name" value="Beta4Glucosyltransferase"/>
    <property type="match status" value="1"/>
</dbReference>
<dbReference type="EMBL" id="JAGGDJ010000102">
    <property type="protein sequence ID" value="MBO7749037.1"/>
    <property type="molecule type" value="Genomic_DNA"/>
</dbReference>
<dbReference type="Pfam" id="PF00535">
    <property type="entry name" value="Glycos_transf_2"/>
    <property type="match status" value="1"/>
</dbReference>
<dbReference type="Gene3D" id="3.90.550.10">
    <property type="entry name" value="Spore Coat Polysaccharide Biosynthesis Protein SpsA, Chain A"/>
    <property type="match status" value="1"/>
</dbReference>
<feature type="domain" description="Glycosyltransferase 2-like" evidence="1">
    <location>
        <begin position="30"/>
        <end position="146"/>
    </location>
</feature>
<comment type="caution">
    <text evidence="2">The sequence shown here is derived from an EMBL/GenBank/DDBJ whole genome shotgun (WGS) entry which is preliminary data.</text>
</comment>
<dbReference type="PANTHER" id="PTHR43630">
    <property type="entry name" value="POLY-BETA-1,6-N-ACETYL-D-GLUCOSAMINE SYNTHASE"/>
    <property type="match status" value="1"/>
</dbReference>
<proteinExistence type="predicted"/>
<dbReference type="InterPro" id="IPR011990">
    <property type="entry name" value="TPR-like_helical_dom_sf"/>
</dbReference>
<sequence length="306" mass="32313">MARDGRELRASGTSDASGASGACGLPLPVSLCLIARNERRFLADCLRSAAPYVAETILVDTGSTDGTAAIGASFGARVIHEAWADDFAAARNRSLAAASQPWILVLDADERLAVGDPAAWMRLLEDEAKGGYFVQVISRVGSGARAGTVTDAVCRLFRNDARVRFRGLVHEEAASSVYDAYGGEAIGDAAGLSILHEGYRDDVIAERDKFARNRRLLARALAAAPDDPALRYAAGTELFAAGDYAGALRWLEPLAGLARDPGYGSDAMLKLVHACRAAGRPADAARHAADGAKRYPDFADLHDARA</sequence>
<dbReference type="GO" id="GO:0016757">
    <property type="term" value="F:glycosyltransferase activity"/>
    <property type="evidence" value="ECO:0007669"/>
    <property type="project" value="UniProtKB-KW"/>
</dbReference>
<protein>
    <submittedName>
        <fullName evidence="2">Glycosyltransferase</fullName>
        <ecNumber evidence="2">2.4.-.-</ecNumber>
    </submittedName>
</protein>
<keyword evidence="2" id="KW-0808">Transferase</keyword>
<evidence type="ECO:0000313" key="3">
    <source>
        <dbReference type="Proteomes" id="UP000670947"/>
    </source>
</evidence>
<feature type="non-terminal residue" evidence="2">
    <location>
        <position position="306"/>
    </location>
</feature>
<dbReference type="InterPro" id="IPR001173">
    <property type="entry name" value="Glyco_trans_2-like"/>
</dbReference>
<dbReference type="RefSeq" id="WP_208851539.1">
    <property type="nucleotide sequence ID" value="NZ_JAGGDJ010000102.1"/>
</dbReference>
<dbReference type="Gene3D" id="1.25.40.10">
    <property type="entry name" value="Tetratricopeptide repeat domain"/>
    <property type="match status" value="1"/>
</dbReference>
<dbReference type="InterPro" id="IPR029044">
    <property type="entry name" value="Nucleotide-diphossugar_trans"/>
</dbReference>
<gene>
    <name evidence="2" type="ORF">I8J29_33235</name>
</gene>
<dbReference type="EC" id="2.4.-.-" evidence="2"/>
<reference evidence="2 3" key="1">
    <citation type="submission" date="2021-03" db="EMBL/GenBank/DDBJ databases">
        <title>Paenibacillus artemisicola MWE-103 whole genome sequence.</title>
        <authorList>
            <person name="Ham Y.J."/>
        </authorList>
    </citation>
    <scope>NUCLEOTIDE SEQUENCE [LARGE SCALE GENOMIC DNA]</scope>
    <source>
        <strain evidence="2 3">MWE-103</strain>
    </source>
</reference>
<keyword evidence="3" id="KW-1185">Reference proteome</keyword>
<evidence type="ECO:0000259" key="1">
    <source>
        <dbReference type="Pfam" id="PF00535"/>
    </source>
</evidence>
<organism evidence="2 3">
    <name type="scientific">Paenibacillus artemisiicola</name>
    <dbReference type="NCBI Taxonomy" id="1172618"/>
    <lineage>
        <taxon>Bacteria</taxon>
        <taxon>Bacillati</taxon>
        <taxon>Bacillota</taxon>
        <taxon>Bacilli</taxon>
        <taxon>Bacillales</taxon>
        <taxon>Paenibacillaceae</taxon>
        <taxon>Paenibacillus</taxon>
    </lineage>
</organism>
<keyword evidence="2" id="KW-0328">Glycosyltransferase</keyword>
<evidence type="ECO:0000313" key="2">
    <source>
        <dbReference type="EMBL" id="MBO7749037.1"/>
    </source>
</evidence>